<name>A0A6J7KHD6_9ZZZZ</name>
<evidence type="ECO:0000256" key="2">
    <source>
        <dbReference type="ARBA" id="ARBA00008520"/>
    </source>
</evidence>
<keyword evidence="4" id="KW-0732">Signal</keyword>
<feature type="region of interest" description="Disordered" evidence="5">
    <location>
        <begin position="25"/>
        <end position="49"/>
    </location>
</feature>
<proteinExistence type="inferred from homology"/>
<evidence type="ECO:0000313" key="6">
    <source>
        <dbReference type="EMBL" id="CAB4954905.1"/>
    </source>
</evidence>
<dbReference type="PANTHER" id="PTHR43649">
    <property type="entry name" value="ARABINOSE-BINDING PROTEIN-RELATED"/>
    <property type="match status" value="1"/>
</dbReference>
<dbReference type="InterPro" id="IPR050490">
    <property type="entry name" value="Bact_solute-bd_prot1"/>
</dbReference>
<dbReference type="SUPFAM" id="SSF53850">
    <property type="entry name" value="Periplasmic binding protein-like II"/>
    <property type="match status" value="1"/>
</dbReference>
<accession>A0A6J7KHD6</accession>
<dbReference type="PROSITE" id="PS51257">
    <property type="entry name" value="PROKAR_LIPOPROTEIN"/>
    <property type="match status" value="1"/>
</dbReference>
<dbReference type="AlphaFoldDB" id="A0A6J7KHD6"/>
<dbReference type="Gene3D" id="3.40.190.10">
    <property type="entry name" value="Periplasmic binding protein-like II"/>
    <property type="match status" value="2"/>
</dbReference>
<dbReference type="PANTHER" id="PTHR43649:SF28">
    <property type="entry name" value="BINDING PROTEIN COMPONENT OF ABC SUGAR TRANSPORTER-RELATED"/>
    <property type="match status" value="1"/>
</dbReference>
<reference evidence="6" key="1">
    <citation type="submission" date="2020-05" db="EMBL/GenBank/DDBJ databases">
        <authorList>
            <person name="Chiriac C."/>
            <person name="Salcher M."/>
            <person name="Ghai R."/>
            <person name="Kavagutti S V."/>
        </authorList>
    </citation>
    <scope>NUCLEOTIDE SEQUENCE</scope>
</reference>
<gene>
    <name evidence="6" type="ORF">UFOPK3773_01625</name>
</gene>
<comment type="similarity">
    <text evidence="2">Belongs to the bacterial solute-binding protein 1 family.</text>
</comment>
<dbReference type="EMBL" id="CAFBNF010000208">
    <property type="protein sequence ID" value="CAB4954905.1"/>
    <property type="molecule type" value="Genomic_DNA"/>
</dbReference>
<evidence type="ECO:0000256" key="4">
    <source>
        <dbReference type="ARBA" id="ARBA00022729"/>
    </source>
</evidence>
<sequence>MSGTKRAVAVAITVTSTLMLAACGSTPSTTSSTASNTESVASSPASGATGSAEVFSSWTSGSESAALQSLFDTTKSANPSLELVNAAVAGGAGVNSKQVLTDRLAAGDVPETWKTTLGSELSNYVKQGVVADLTDLYASEGWDKVVPKELIDNMSYDGKTYAALTGVHRANVLWYNKPLVEDAGVTVPATLTFADFATIATQLQGKGITPLCLGDKDTWTAAQLLEAIIVGEIGAQGWTGLTDGTLSWTDSKVVQAVTDFSTALTWTNKDHKSLDWTGAVSSLADGKCAFNLMGDWAYGELTTNLNKVDGTDFGYTVIGDPNTFVTVSDAFVEGVGSKNPAGAVAFLKALMTPEGQIAFNKLKGSAPVRSDVELSRLGVYQQGAATTLAQGVKVASLVHGEAPVPAADSQALADNVALLEANGNAAAFSAAMDKAFKANAGS</sequence>
<dbReference type="InterPro" id="IPR006059">
    <property type="entry name" value="SBP"/>
</dbReference>
<evidence type="ECO:0000256" key="5">
    <source>
        <dbReference type="SAM" id="MobiDB-lite"/>
    </source>
</evidence>
<dbReference type="Pfam" id="PF01547">
    <property type="entry name" value="SBP_bac_1"/>
    <property type="match status" value="1"/>
</dbReference>
<dbReference type="GO" id="GO:0030313">
    <property type="term" value="C:cell envelope"/>
    <property type="evidence" value="ECO:0007669"/>
    <property type="project" value="UniProtKB-SubCell"/>
</dbReference>
<comment type="subcellular location">
    <subcellularLocation>
        <location evidence="1">Cell envelope</location>
    </subcellularLocation>
</comment>
<protein>
    <submittedName>
        <fullName evidence="6">Unannotated protein</fullName>
    </submittedName>
</protein>
<evidence type="ECO:0000256" key="1">
    <source>
        <dbReference type="ARBA" id="ARBA00004196"/>
    </source>
</evidence>
<organism evidence="6">
    <name type="scientific">freshwater metagenome</name>
    <dbReference type="NCBI Taxonomy" id="449393"/>
    <lineage>
        <taxon>unclassified sequences</taxon>
        <taxon>metagenomes</taxon>
        <taxon>ecological metagenomes</taxon>
    </lineage>
</organism>
<evidence type="ECO:0000256" key="3">
    <source>
        <dbReference type="ARBA" id="ARBA00022448"/>
    </source>
</evidence>
<keyword evidence="3" id="KW-0813">Transport</keyword>